<organism evidence="1 2">
    <name type="scientific">Puccinia coronata f. sp. avenae</name>
    <dbReference type="NCBI Taxonomy" id="200324"/>
    <lineage>
        <taxon>Eukaryota</taxon>
        <taxon>Fungi</taxon>
        <taxon>Dikarya</taxon>
        <taxon>Basidiomycota</taxon>
        <taxon>Pucciniomycotina</taxon>
        <taxon>Pucciniomycetes</taxon>
        <taxon>Pucciniales</taxon>
        <taxon>Pucciniaceae</taxon>
        <taxon>Puccinia</taxon>
    </lineage>
</organism>
<dbReference type="EMBL" id="PGCJ01000791">
    <property type="protein sequence ID" value="PLW20858.1"/>
    <property type="molecule type" value="Genomic_DNA"/>
</dbReference>
<name>A0A2N5T5W7_9BASI</name>
<sequence length="664" mass="74686">MPMYNLIKTARVPPALDIDTSASGRNHQTMDRMTSLSIEGDNVSMTVVIQPARKQTMRLSFVETYPMETFTTTHRFQSEESVESQKGCTLYSQESLASGSNMSYDHIESETLEGLNTHQSHQINSNISLSNCYTHRDVQTTSWNMSPRNSSESRVDPYLCTNIIPPTPTIPSNLSIMEIRDNERFSAIPDHNLTHNDDIGCNDCNASTAVQKTHDTPLDHVGFKVDSITGCMTPDSTSAELIDCFPVPPPTRALARLPIRTSLEQSDQDAEDDCFSDWLQQIQARFVSRQTSLGKKQAILEFKHSILRSHNTPSPNQELSLGLQPGPVKLPSFDFETYYGVTNDMRHSDFPQLENQEPSMRPASFCRISTAEGEIIDVCQEAEFTAEEEMKERKQLIKSAKLEEAQLCIVKDERGRKILFKDVIRHRQTIVIFLRFFWCAKCQDYVRSISKFFEPGTPARKNLDDTNSTVVFIGTGSWQMISSYRALLGCSFDFFTDCTTTSRLFRKMGLNRIMLGGSSDPATLHKTLTIWQTMIESAKSIPKLPLHYPGSFTQLGGEFCFQNLAADYSAPSTPKTPKLSLQQNIVKKFSLKSPNRSNLTVAPRMEELPSDPFRRSLFIEAPVGTVAPKNSSAVRCIYANRMKSSSSHGNFYTLFQSAGVEYVN</sequence>
<dbReference type="Proteomes" id="UP000235388">
    <property type="component" value="Unassembled WGS sequence"/>
</dbReference>
<dbReference type="Pfam" id="PF13911">
    <property type="entry name" value="AhpC-TSA_2"/>
    <property type="match status" value="1"/>
</dbReference>
<gene>
    <name evidence="1" type="ORF">PCANC_08252</name>
</gene>
<evidence type="ECO:0000313" key="2">
    <source>
        <dbReference type="Proteomes" id="UP000235388"/>
    </source>
</evidence>
<evidence type="ECO:0000313" key="1">
    <source>
        <dbReference type="EMBL" id="PLW20858.1"/>
    </source>
</evidence>
<keyword evidence="2" id="KW-1185">Reference proteome</keyword>
<protein>
    <submittedName>
        <fullName evidence="1">Uncharacterized protein</fullName>
    </submittedName>
</protein>
<proteinExistence type="predicted"/>
<reference evidence="1 2" key="1">
    <citation type="submission" date="2017-11" db="EMBL/GenBank/DDBJ databases">
        <title>De novo assembly and phasing of dikaryotic genomes from two isolates of Puccinia coronata f. sp. avenae, the causal agent of oat crown rust.</title>
        <authorList>
            <person name="Miller M.E."/>
            <person name="Zhang Y."/>
            <person name="Omidvar V."/>
            <person name="Sperschneider J."/>
            <person name="Schwessinger B."/>
            <person name="Raley C."/>
            <person name="Palmer J.M."/>
            <person name="Garnica D."/>
            <person name="Upadhyaya N."/>
            <person name="Rathjen J."/>
            <person name="Taylor J.M."/>
            <person name="Park R.F."/>
            <person name="Dodds P.N."/>
            <person name="Hirsch C.D."/>
            <person name="Kianian S.F."/>
            <person name="Figueroa M."/>
        </authorList>
    </citation>
    <scope>NUCLEOTIDE SEQUENCE [LARGE SCALE GENOMIC DNA]</scope>
    <source>
        <strain evidence="1">12NC29</strain>
    </source>
</reference>
<accession>A0A2N5T5W7</accession>
<dbReference type="AlphaFoldDB" id="A0A2N5T5W7"/>
<dbReference type="InterPro" id="IPR032801">
    <property type="entry name" value="PXL2A/B/C"/>
</dbReference>
<dbReference type="STRING" id="200324.A0A2N5T5W7"/>
<dbReference type="OrthoDB" id="2505966at2759"/>
<comment type="caution">
    <text evidence="1">The sequence shown here is derived from an EMBL/GenBank/DDBJ whole genome shotgun (WGS) entry which is preliminary data.</text>
</comment>